<sequence>MASDDDPASARQRALQLMQKSKELEDEIQDQMQILKANNATLTSPLLDPQGFPLAELDLPTIRSARSKIIMLRNDNNQLRQQIALLLESALSASQSQPALKQTTAVDHLPPSPSSHTNRKPFARVNSVVQGSPSSTAGLRENDLIIRFESLDSSNNDRLRALPSVVTEGRTIQLLILRNSSEEVGLSLTPRSDWGGRGLLGCHLLPI</sequence>
<name>A0ACD0P4N1_9BASI</name>
<gene>
    <name evidence="1" type="ORF">IE53DRAFT_217005</name>
</gene>
<accession>A0ACD0P4N1</accession>
<protein>
    <submittedName>
        <fullName evidence="1">Uncharacterized protein</fullName>
    </submittedName>
</protein>
<proteinExistence type="predicted"/>
<evidence type="ECO:0000313" key="2">
    <source>
        <dbReference type="Proteomes" id="UP000245626"/>
    </source>
</evidence>
<keyword evidence="2" id="KW-1185">Reference proteome</keyword>
<reference evidence="1 2" key="1">
    <citation type="journal article" date="2018" name="Mol. Biol. Evol.">
        <title>Broad Genomic Sampling Reveals a Smut Pathogenic Ancestry of the Fungal Clade Ustilaginomycotina.</title>
        <authorList>
            <person name="Kijpornyongpan T."/>
            <person name="Mondo S.J."/>
            <person name="Barry K."/>
            <person name="Sandor L."/>
            <person name="Lee J."/>
            <person name="Lipzen A."/>
            <person name="Pangilinan J."/>
            <person name="LaButti K."/>
            <person name="Hainaut M."/>
            <person name="Henrissat B."/>
            <person name="Grigoriev I.V."/>
            <person name="Spatafora J.W."/>
            <person name="Aime M.C."/>
        </authorList>
    </citation>
    <scope>NUCLEOTIDE SEQUENCE [LARGE SCALE GENOMIC DNA]</scope>
    <source>
        <strain evidence="1 2">SA 807</strain>
    </source>
</reference>
<dbReference type="Proteomes" id="UP000245626">
    <property type="component" value="Unassembled WGS sequence"/>
</dbReference>
<organism evidence="1 2">
    <name type="scientific">Violaceomyces palustris</name>
    <dbReference type="NCBI Taxonomy" id="1673888"/>
    <lineage>
        <taxon>Eukaryota</taxon>
        <taxon>Fungi</taxon>
        <taxon>Dikarya</taxon>
        <taxon>Basidiomycota</taxon>
        <taxon>Ustilaginomycotina</taxon>
        <taxon>Ustilaginomycetes</taxon>
        <taxon>Violaceomycetales</taxon>
        <taxon>Violaceomycetaceae</taxon>
        <taxon>Violaceomyces</taxon>
    </lineage>
</organism>
<dbReference type="EMBL" id="KZ819742">
    <property type="protein sequence ID" value="PWN53083.1"/>
    <property type="molecule type" value="Genomic_DNA"/>
</dbReference>
<evidence type="ECO:0000313" key="1">
    <source>
        <dbReference type="EMBL" id="PWN53083.1"/>
    </source>
</evidence>